<dbReference type="AlphaFoldDB" id="A0A9W8NFL9"/>
<feature type="compositionally biased region" description="Basic residues" evidence="1">
    <location>
        <begin position="26"/>
        <end position="35"/>
    </location>
</feature>
<comment type="caution">
    <text evidence="2">The sequence shown here is derived from an EMBL/GenBank/DDBJ whole genome shotgun (WGS) entry which is preliminary data.</text>
</comment>
<accession>A0A9W8NFL9</accession>
<sequence length="82" mass="8873">MASDSFFVAEASRSPSAPPQTSQKGSTKKGKKSHTNKSTPENSVMLQRWVEESMADGPYHAIASFTRAETPNVQQSSKSGKQ</sequence>
<reference evidence="2" key="1">
    <citation type="submission" date="2022-07" db="EMBL/GenBank/DDBJ databases">
        <title>Genome Sequence of Xylaria arbuscula.</title>
        <authorList>
            <person name="Buettner E."/>
        </authorList>
    </citation>
    <scope>NUCLEOTIDE SEQUENCE</scope>
    <source>
        <strain evidence="2">VT107</strain>
    </source>
</reference>
<organism evidence="2 3">
    <name type="scientific">Xylaria arbuscula</name>
    <dbReference type="NCBI Taxonomy" id="114810"/>
    <lineage>
        <taxon>Eukaryota</taxon>
        <taxon>Fungi</taxon>
        <taxon>Dikarya</taxon>
        <taxon>Ascomycota</taxon>
        <taxon>Pezizomycotina</taxon>
        <taxon>Sordariomycetes</taxon>
        <taxon>Xylariomycetidae</taxon>
        <taxon>Xylariales</taxon>
        <taxon>Xylariaceae</taxon>
        <taxon>Xylaria</taxon>
    </lineage>
</organism>
<evidence type="ECO:0000256" key="1">
    <source>
        <dbReference type="SAM" id="MobiDB-lite"/>
    </source>
</evidence>
<dbReference type="EMBL" id="JANPWZ010000712">
    <property type="protein sequence ID" value="KAJ3573063.1"/>
    <property type="molecule type" value="Genomic_DNA"/>
</dbReference>
<protein>
    <submittedName>
        <fullName evidence="2">Uncharacterized protein</fullName>
    </submittedName>
</protein>
<evidence type="ECO:0000313" key="3">
    <source>
        <dbReference type="Proteomes" id="UP001148614"/>
    </source>
</evidence>
<name>A0A9W8NFL9_9PEZI</name>
<keyword evidence="3" id="KW-1185">Reference proteome</keyword>
<evidence type="ECO:0000313" key="2">
    <source>
        <dbReference type="EMBL" id="KAJ3573063.1"/>
    </source>
</evidence>
<feature type="region of interest" description="Disordered" evidence="1">
    <location>
        <begin position="1"/>
        <end position="45"/>
    </location>
</feature>
<proteinExistence type="predicted"/>
<gene>
    <name evidence="2" type="ORF">NPX13_g4834</name>
</gene>
<dbReference type="Proteomes" id="UP001148614">
    <property type="component" value="Unassembled WGS sequence"/>
</dbReference>